<organism evidence="2 3">
    <name type="scientific">Trichoglossum hirsutum</name>
    <dbReference type="NCBI Taxonomy" id="265104"/>
    <lineage>
        <taxon>Eukaryota</taxon>
        <taxon>Fungi</taxon>
        <taxon>Dikarya</taxon>
        <taxon>Ascomycota</taxon>
        <taxon>Pezizomycotina</taxon>
        <taxon>Geoglossomycetes</taxon>
        <taxon>Geoglossales</taxon>
        <taxon>Geoglossaceae</taxon>
        <taxon>Trichoglossum</taxon>
    </lineage>
</organism>
<dbReference type="EMBL" id="JAGHQM010001517">
    <property type="protein sequence ID" value="KAH0553321.1"/>
    <property type="molecule type" value="Genomic_DNA"/>
</dbReference>
<evidence type="ECO:0000313" key="2">
    <source>
        <dbReference type="EMBL" id="KAH0553321.1"/>
    </source>
</evidence>
<protein>
    <recommendedName>
        <fullName evidence="1">Heterokaryon incompatibility domain-containing protein</fullName>
    </recommendedName>
</protein>
<dbReference type="InterPro" id="IPR052895">
    <property type="entry name" value="HetReg/Transcr_Mod"/>
</dbReference>
<keyword evidence="3" id="KW-1185">Reference proteome</keyword>
<accession>A0A9P8L7S5</accession>
<feature type="domain" description="Heterokaryon incompatibility" evidence="1">
    <location>
        <begin position="50"/>
        <end position="197"/>
    </location>
</feature>
<dbReference type="Proteomes" id="UP000750711">
    <property type="component" value="Unassembled WGS sequence"/>
</dbReference>
<evidence type="ECO:0000259" key="1">
    <source>
        <dbReference type="Pfam" id="PF06985"/>
    </source>
</evidence>
<comment type="caution">
    <text evidence="2">The sequence shown here is derived from an EMBL/GenBank/DDBJ whole genome shotgun (WGS) entry which is preliminary data.</text>
</comment>
<dbReference type="PANTHER" id="PTHR24148">
    <property type="entry name" value="ANKYRIN REPEAT DOMAIN-CONTAINING PROTEIN 39 HOMOLOG-RELATED"/>
    <property type="match status" value="1"/>
</dbReference>
<reference evidence="2" key="1">
    <citation type="submission" date="2021-03" db="EMBL/GenBank/DDBJ databases">
        <title>Comparative genomics and phylogenomic investigation of the class Geoglossomycetes provide insights into ecological specialization and systematics.</title>
        <authorList>
            <person name="Melie T."/>
            <person name="Pirro S."/>
            <person name="Miller A.N."/>
            <person name="Quandt A."/>
        </authorList>
    </citation>
    <scope>NUCLEOTIDE SEQUENCE</scope>
    <source>
        <strain evidence="2">CAQ_001_2017</strain>
    </source>
</reference>
<dbReference type="Pfam" id="PF26639">
    <property type="entry name" value="Het-6_barrel"/>
    <property type="match status" value="1"/>
</dbReference>
<dbReference type="InterPro" id="IPR010730">
    <property type="entry name" value="HET"/>
</dbReference>
<dbReference type="PANTHER" id="PTHR24148:SF64">
    <property type="entry name" value="HETEROKARYON INCOMPATIBILITY DOMAIN-CONTAINING PROTEIN"/>
    <property type="match status" value="1"/>
</dbReference>
<proteinExistence type="predicted"/>
<sequence length="585" mass="65467">MAVYESHPLAADYPSLRLLELDLTSDAANTDDTIIHATMETYDFRDAPEYEALSYTWGTQDESESIKLNGQLFSVTPNLLEALRQLCLNQRENGKSKRKLWIDAISINQSNNPEKSQQVMQMKEIYANASQVLMWTGKPDDLTGIAFDTLERFSAEDGTRDGSATYRDILDTVEERRAAIHRFIQRPYFHRAWVVQEVVAARTAIVLCGSFSISFVRLNNAVERMTGSGFIPFSMATSNVTYIGMWRSHFLERDGPNREEILGLRLIMDSRDRKATDPRDKVYSLRGIANDVLAAGITVDYDKSIERVYTDCAKHVLKTRPDLRVISAVAARHRTESSFLLPSWVPNWDGSKYGGGILQRYYRFKPASFFCAAGASKPRVTMTESSDTISLEGIRLDTIERVIRIKSILAARDANSFSVTGASLREMAADVASSETYAFTGEPLWKAFFRTLTGDRTALSPRIHDDYRAKFLASVHDWQFDSEGAGQEISAGAWAEISKSIGAIIEDKDMFLTAKGYLGLAQEGFQTGDIVCILCGGDTPFLLRQATLPNGGEFRLQSECYVHGVMDGEMMTGRESDHLESFSIE</sequence>
<gene>
    <name evidence="2" type="ORF">GP486_006575</name>
</gene>
<dbReference type="AlphaFoldDB" id="A0A9P8L7S5"/>
<evidence type="ECO:0000313" key="3">
    <source>
        <dbReference type="Proteomes" id="UP000750711"/>
    </source>
</evidence>
<dbReference type="Pfam" id="PF06985">
    <property type="entry name" value="HET"/>
    <property type="match status" value="1"/>
</dbReference>
<name>A0A9P8L7S5_9PEZI</name>